<keyword evidence="7 10" id="KW-0119">Carbohydrate metabolism</keyword>
<dbReference type="SUPFAM" id="SSF51445">
    <property type="entry name" value="(Trans)glycosidases"/>
    <property type="match status" value="1"/>
</dbReference>
<organism evidence="12 13">
    <name type="scientific">Candidatus Nitronereus thalassa</name>
    <dbReference type="NCBI Taxonomy" id="3020898"/>
    <lineage>
        <taxon>Bacteria</taxon>
        <taxon>Pseudomonadati</taxon>
        <taxon>Nitrospirota</taxon>
        <taxon>Nitrospiria</taxon>
        <taxon>Nitrospirales</taxon>
        <taxon>Nitrospiraceae</taxon>
        <taxon>Candidatus Nitronereus</taxon>
    </lineage>
</organism>
<dbReference type="Pfam" id="PF21226">
    <property type="entry name" value="MalQ_N"/>
    <property type="match status" value="1"/>
</dbReference>
<evidence type="ECO:0000256" key="8">
    <source>
        <dbReference type="ARBA" id="ARBA00031423"/>
    </source>
</evidence>
<evidence type="ECO:0000256" key="4">
    <source>
        <dbReference type="ARBA" id="ARBA00020295"/>
    </source>
</evidence>
<evidence type="ECO:0000256" key="7">
    <source>
        <dbReference type="ARBA" id="ARBA00023277"/>
    </source>
</evidence>
<comment type="caution">
    <text evidence="12">The sequence shown here is derived from an EMBL/GenBank/DDBJ whole genome shotgun (WGS) entry which is preliminary data.</text>
</comment>
<evidence type="ECO:0000259" key="11">
    <source>
        <dbReference type="Pfam" id="PF21226"/>
    </source>
</evidence>
<dbReference type="InterPro" id="IPR048458">
    <property type="entry name" value="MalQ_N"/>
</dbReference>
<dbReference type="Pfam" id="PF02446">
    <property type="entry name" value="Glyco_hydro_77"/>
    <property type="match status" value="1"/>
</dbReference>
<sequence>MKGIRFPLIRHPPLNLCDLDQMLLTLKHEKALQALARLHGIELRYRDGTGMDRVVPSSALHSLLHAMGVKVGTEDEARQSLKAVRHRRWTSVLDEVFVVWESEATSLWQLTLPLKPSALSHLTVWWQLIDEHGREFSGERSGDSLALLASRTIHGTDYCRLGVPFPDQLPLGYYRLSVSVSGLPSKISGNAFVVVAPRQCYLPDQPSRSWGLTVQLYGLASGRNWGIGDFTDLSRLATWAGHRLGASTIGINPLHALSPQSISPYSPSSRLFFNPLYLDIEAIPEFQEAHTVRDQVYNQPFQERLERLRKNPTVDYESIRGIKLPILESLYGAFCQRHVAAGSDRAQAFERFVKQQGIALFRFALFQVLQEQYPQVYWRHWPREYQDPTSVAVEEFSHRNFERLQFFQYVQWQCVEQLHQLNVAAKKAGVSFGLYHDLAVGIDAGGADAWIFQDQLARGVSIGAPPDTFNLSGQNWGLQSPIPSRLRSHAFQYFRETLSHNMEFGGMLRIDHALGLFRLYWIPDGKSGSEGAYVRFPVDELLAILALESVRHQVMVVAEDLGTVTPTIRRKFAQAGLLSYRLLMFEKGSGQRYRAPNMYPELALASVNTHDLPTLRGFWVGRDIETKDQIGLYPSLAHMDEDRVTRIRDRQALLHALGKENLLPHGTSALAEDLPNLSDDLCQATYAYLARTPCRIVATSLEDLLGEVDTPNIPGAPEGAYPVWQKKLSRPFEEWQNDPGLLEFAAAVHRERAAFSS</sequence>
<feature type="domain" description="MalQ N-terminal beta-sandwich" evidence="11">
    <location>
        <begin position="93"/>
        <end position="197"/>
    </location>
</feature>
<dbReference type="PANTHER" id="PTHR32438">
    <property type="entry name" value="4-ALPHA-GLUCANOTRANSFERASE DPE1, CHLOROPLASTIC/AMYLOPLASTIC"/>
    <property type="match status" value="1"/>
</dbReference>
<evidence type="ECO:0000256" key="1">
    <source>
        <dbReference type="ARBA" id="ARBA00000439"/>
    </source>
</evidence>
<evidence type="ECO:0000256" key="3">
    <source>
        <dbReference type="ARBA" id="ARBA00012560"/>
    </source>
</evidence>
<evidence type="ECO:0000256" key="2">
    <source>
        <dbReference type="ARBA" id="ARBA00005684"/>
    </source>
</evidence>
<dbReference type="Gene3D" id="3.20.20.80">
    <property type="entry name" value="Glycosidases"/>
    <property type="match status" value="1"/>
</dbReference>
<gene>
    <name evidence="12" type="primary">malQ</name>
    <name evidence="12" type="ORF">PPG34_16265</name>
</gene>
<keyword evidence="13" id="KW-1185">Reference proteome</keyword>
<dbReference type="PANTHER" id="PTHR32438:SF5">
    <property type="entry name" value="4-ALPHA-GLUCANOTRANSFERASE DPE1, CHLOROPLASTIC_AMYLOPLASTIC"/>
    <property type="match status" value="1"/>
</dbReference>
<dbReference type="RefSeq" id="WP_313834493.1">
    <property type="nucleotide sequence ID" value="NZ_JAQOUE010000002.1"/>
</dbReference>
<dbReference type="EC" id="2.4.1.25" evidence="3 10"/>
<keyword evidence="6 10" id="KW-0808">Transferase</keyword>
<evidence type="ECO:0000256" key="5">
    <source>
        <dbReference type="ARBA" id="ARBA00022676"/>
    </source>
</evidence>
<proteinExistence type="inferred from homology"/>
<comment type="catalytic activity">
    <reaction evidence="1 10">
        <text>Transfers a segment of a (1-&gt;4)-alpha-D-glucan to a new position in an acceptor, which may be glucose or a (1-&gt;4)-alpha-D-glucan.</text>
        <dbReference type="EC" id="2.4.1.25"/>
    </reaction>
</comment>
<keyword evidence="5 10" id="KW-0328">Glycosyltransferase</keyword>
<accession>A0ABU3KCA6</accession>
<dbReference type="EMBL" id="JAQOUE010000002">
    <property type="protein sequence ID" value="MDT7043907.1"/>
    <property type="molecule type" value="Genomic_DNA"/>
</dbReference>
<comment type="similarity">
    <text evidence="2 10">Belongs to the disproportionating enzyme family.</text>
</comment>
<dbReference type="Proteomes" id="UP001250932">
    <property type="component" value="Unassembled WGS sequence"/>
</dbReference>
<protein>
    <recommendedName>
        <fullName evidence="4 10">4-alpha-glucanotransferase</fullName>
        <ecNumber evidence="3 10">2.4.1.25</ecNumber>
    </recommendedName>
    <alternativeName>
        <fullName evidence="8 10">Amylomaltase</fullName>
    </alternativeName>
    <alternativeName>
        <fullName evidence="9 10">Disproportionating enzyme</fullName>
    </alternativeName>
</protein>
<reference evidence="12 13" key="1">
    <citation type="journal article" date="2023" name="ISME J.">
        <title>Cultivation and genomic characterization of novel and ubiquitous marine nitrite-oxidizing bacteria from the Nitrospirales.</title>
        <authorList>
            <person name="Mueller A.J."/>
            <person name="Daebeler A."/>
            <person name="Herbold C.W."/>
            <person name="Kirkegaard R.H."/>
            <person name="Daims H."/>
        </authorList>
    </citation>
    <scope>NUCLEOTIDE SEQUENCE [LARGE SCALE GENOMIC DNA]</scope>
    <source>
        <strain evidence="12 13">EB</strain>
    </source>
</reference>
<evidence type="ECO:0000256" key="9">
    <source>
        <dbReference type="ARBA" id="ARBA00031501"/>
    </source>
</evidence>
<evidence type="ECO:0000313" key="13">
    <source>
        <dbReference type="Proteomes" id="UP001250932"/>
    </source>
</evidence>
<evidence type="ECO:0000256" key="10">
    <source>
        <dbReference type="RuleBase" id="RU361207"/>
    </source>
</evidence>
<name>A0ABU3KCA6_9BACT</name>
<dbReference type="GO" id="GO:0004134">
    <property type="term" value="F:4-alpha-glucanotransferase activity"/>
    <property type="evidence" value="ECO:0007669"/>
    <property type="project" value="UniProtKB-EC"/>
</dbReference>
<dbReference type="NCBIfam" id="TIGR00217">
    <property type="entry name" value="malQ"/>
    <property type="match status" value="1"/>
</dbReference>
<dbReference type="InterPro" id="IPR003385">
    <property type="entry name" value="Glyco_hydro_77"/>
</dbReference>
<evidence type="ECO:0000313" key="12">
    <source>
        <dbReference type="EMBL" id="MDT7043907.1"/>
    </source>
</evidence>
<evidence type="ECO:0000256" key="6">
    <source>
        <dbReference type="ARBA" id="ARBA00022679"/>
    </source>
</evidence>
<dbReference type="InterPro" id="IPR017853">
    <property type="entry name" value="GH"/>
</dbReference>